<accession>A0ABV4XJV5</accession>
<dbReference type="Proteomes" id="UP001576784">
    <property type="component" value="Unassembled WGS sequence"/>
</dbReference>
<comment type="caution">
    <text evidence="1">The sequence shown here is derived from an EMBL/GenBank/DDBJ whole genome shotgun (WGS) entry which is preliminary data.</text>
</comment>
<sequence length="60" mass="7042">MKKPKSWQNSVGSQCKFFHTYPAKNEHGDDYAWECYHPEEYGKDVSNPSKIWQCPGFKSN</sequence>
<proteinExistence type="predicted"/>
<reference evidence="1 2" key="1">
    <citation type="submission" date="2024-09" db="EMBL/GenBank/DDBJ databases">
        <title>Floridaenema gen nov. (Aerosakkonemataceae, Aerosakkonematales ord. nov., Cyanobacteria) from benthic tropical and subtropical fresh waters, with the description of four new species.</title>
        <authorList>
            <person name="Moretto J.A."/>
            <person name="Berthold D.E."/>
            <person name="Lefler F.W."/>
            <person name="Huang I.-S."/>
            <person name="Laughinghouse H. IV."/>
        </authorList>
    </citation>
    <scope>NUCLEOTIDE SEQUENCE [LARGE SCALE GENOMIC DNA]</scope>
    <source>
        <strain evidence="1 2">BLCC-F50</strain>
    </source>
</reference>
<dbReference type="RefSeq" id="WP_413261659.1">
    <property type="nucleotide sequence ID" value="NZ_JBHFNR010000019.1"/>
</dbReference>
<organism evidence="1 2">
    <name type="scientific">Floridaenema flaviceps BLCC-F50</name>
    <dbReference type="NCBI Taxonomy" id="3153642"/>
    <lineage>
        <taxon>Bacteria</taxon>
        <taxon>Bacillati</taxon>
        <taxon>Cyanobacteriota</taxon>
        <taxon>Cyanophyceae</taxon>
        <taxon>Oscillatoriophycideae</taxon>
        <taxon>Aerosakkonematales</taxon>
        <taxon>Aerosakkonemataceae</taxon>
        <taxon>Floridanema</taxon>
        <taxon>Floridanema flaviceps</taxon>
    </lineage>
</organism>
<evidence type="ECO:0000313" key="2">
    <source>
        <dbReference type="Proteomes" id="UP001576784"/>
    </source>
</evidence>
<protein>
    <submittedName>
        <fullName evidence="1">Uncharacterized protein</fullName>
    </submittedName>
</protein>
<evidence type="ECO:0000313" key="1">
    <source>
        <dbReference type="EMBL" id="MFB2891982.1"/>
    </source>
</evidence>
<gene>
    <name evidence="1" type="ORF">ACE1CI_03445</name>
</gene>
<dbReference type="EMBL" id="JBHFNR010000019">
    <property type="protein sequence ID" value="MFB2891982.1"/>
    <property type="molecule type" value="Genomic_DNA"/>
</dbReference>
<keyword evidence="2" id="KW-1185">Reference proteome</keyword>
<name>A0ABV4XJV5_9CYAN</name>